<accession>A0ABQ2AVQ5</accession>
<feature type="region of interest" description="Disordered" evidence="1">
    <location>
        <begin position="158"/>
        <end position="197"/>
    </location>
</feature>
<reference evidence="4" key="1">
    <citation type="journal article" date="2019" name="Int. J. Syst. Evol. Microbiol.">
        <title>The Global Catalogue of Microorganisms (GCM) 10K type strain sequencing project: providing services to taxonomists for standard genome sequencing and annotation.</title>
        <authorList>
            <consortium name="The Broad Institute Genomics Platform"/>
            <consortium name="The Broad Institute Genome Sequencing Center for Infectious Disease"/>
            <person name="Wu L."/>
            <person name="Ma J."/>
        </authorList>
    </citation>
    <scope>NUCLEOTIDE SEQUENCE [LARGE SCALE GENOMIC DNA]</scope>
    <source>
        <strain evidence="4">CGMCC 1.12778</strain>
    </source>
</reference>
<dbReference type="SUPFAM" id="SSF53474">
    <property type="entry name" value="alpha/beta-Hydrolases"/>
    <property type="match status" value="1"/>
</dbReference>
<sequence length="451" mass="47301">MAAEEGKHPDVADIVLALRIVDGPVLVIVFVLASTGLVFLCVRRARRWAVIAAGAAATGALCGAIALWLVEKVFNVFGTPLGWQTRAWILALSAALGLAGANFWNSGPWRKVAAAGASLIFVLAAGLGINAHYGFHPTVASLAGLSLVKPINLQPQPAAPAVPPPASTGPTGPPVHWTPPPGMPETGTTGTQIIPNPESGFPSRPAGIYLPPAALVPEPPALPLVVLMMGQPGNPDPQFIAAVLDKYASRHQGLAPIVIVADQLADPLIDSLCLDTPVYGNVETFINKDVLSWASTHLNVINDPRYRTIAGYSHGGQCAISFAAKYPQLWGNVLDISGEEYPGAEHPDSTLRDIFGGDQSAYDAQKPITILHGHHYPNTAAVFTVSNDDPIYVDAARKVNDAATSAGMTATYIEIPNAGHVIGALNGGLREGFRILYPRLGLTQAAPSTKK</sequence>
<dbReference type="PANTHER" id="PTHR48098">
    <property type="entry name" value="ENTEROCHELIN ESTERASE-RELATED"/>
    <property type="match status" value="1"/>
</dbReference>
<dbReference type="RefSeq" id="WP_188572722.1">
    <property type="nucleotide sequence ID" value="NZ_BMFW01000021.1"/>
</dbReference>
<evidence type="ECO:0000256" key="2">
    <source>
        <dbReference type="SAM" id="Phobius"/>
    </source>
</evidence>
<feature type="transmembrane region" description="Helical" evidence="2">
    <location>
        <begin position="85"/>
        <end position="105"/>
    </location>
</feature>
<feature type="compositionally biased region" description="Pro residues" evidence="1">
    <location>
        <begin position="158"/>
        <end position="183"/>
    </location>
</feature>
<evidence type="ECO:0000256" key="1">
    <source>
        <dbReference type="SAM" id="MobiDB-lite"/>
    </source>
</evidence>
<dbReference type="InterPro" id="IPR050583">
    <property type="entry name" value="Mycobacterial_A85_antigen"/>
</dbReference>
<keyword evidence="4" id="KW-1185">Reference proteome</keyword>
<dbReference type="InterPro" id="IPR029058">
    <property type="entry name" value="AB_hydrolase_fold"/>
</dbReference>
<dbReference type="Gene3D" id="3.40.50.1820">
    <property type="entry name" value="alpha/beta hydrolase"/>
    <property type="match status" value="1"/>
</dbReference>
<dbReference type="Pfam" id="PF00756">
    <property type="entry name" value="Esterase"/>
    <property type="match status" value="1"/>
</dbReference>
<name>A0ABQ2AVQ5_9MICC</name>
<feature type="transmembrane region" description="Helical" evidence="2">
    <location>
        <begin position="25"/>
        <end position="42"/>
    </location>
</feature>
<protein>
    <submittedName>
        <fullName evidence="3">Esterase</fullName>
    </submittedName>
</protein>
<feature type="transmembrane region" description="Helical" evidence="2">
    <location>
        <begin position="112"/>
        <end position="133"/>
    </location>
</feature>
<organism evidence="3 4">
    <name type="scientific">Arthrobacter liuii</name>
    <dbReference type="NCBI Taxonomy" id="1476996"/>
    <lineage>
        <taxon>Bacteria</taxon>
        <taxon>Bacillati</taxon>
        <taxon>Actinomycetota</taxon>
        <taxon>Actinomycetes</taxon>
        <taxon>Micrococcales</taxon>
        <taxon>Micrococcaceae</taxon>
        <taxon>Arthrobacter</taxon>
    </lineage>
</organism>
<comment type="caution">
    <text evidence="3">The sequence shown here is derived from an EMBL/GenBank/DDBJ whole genome shotgun (WGS) entry which is preliminary data.</text>
</comment>
<dbReference type="InterPro" id="IPR000801">
    <property type="entry name" value="Esterase-like"/>
</dbReference>
<dbReference type="Proteomes" id="UP000643279">
    <property type="component" value="Unassembled WGS sequence"/>
</dbReference>
<keyword evidence="2" id="KW-0472">Membrane</keyword>
<keyword evidence="2" id="KW-0812">Transmembrane</keyword>
<dbReference type="EMBL" id="BMFW01000021">
    <property type="protein sequence ID" value="GGH99265.1"/>
    <property type="molecule type" value="Genomic_DNA"/>
</dbReference>
<evidence type="ECO:0000313" key="4">
    <source>
        <dbReference type="Proteomes" id="UP000643279"/>
    </source>
</evidence>
<evidence type="ECO:0000313" key="3">
    <source>
        <dbReference type="EMBL" id="GGH99265.1"/>
    </source>
</evidence>
<proteinExistence type="predicted"/>
<feature type="transmembrane region" description="Helical" evidence="2">
    <location>
        <begin position="49"/>
        <end position="70"/>
    </location>
</feature>
<keyword evidence="2" id="KW-1133">Transmembrane helix</keyword>
<gene>
    <name evidence="3" type="ORF">GCM10007170_33700</name>
</gene>